<evidence type="ECO:0000256" key="8">
    <source>
        <dbReference type="ARBA" id="ARBA00022786"/>
    </source>
</evidence>
<dbReference type="PROSITE" id="PS50089">
    <property type="entry name" value="ZF_RING_2"/>
    <property type="match status" value="1"/>
</dbReference>
<dbReference type="Proteomes" id="UP000186922">
    <property type="component" value="Unassembled WGS sequence"/>
</dbReference>
<dbReference type="EMBL" id="BDGG01000005">
    <property type="protein sequence ID" value="GAU99159.1"/>
    <property type="molecule type" value="Genomic_DNA"/>
</dbReference>
<evidence type="ECO:0000313" key="16">
    <source>
        <dbReference type="Proteomes" id="UP000186922"/>
    </source>
</evidence>
<evidence type="ECO:0000256" key="5">
    <source>
        <dbReference type="ARBA" id="ARBA00022687"/>
    </source>
</evidence>
<comment type="PTM">
    <text evidence="11">Ubiquitinated; autoubiquitinated.</text>
</comment>
<dbReference type="InterPro" id="IPR033509">
    <property type="entry name" value="RNF146"/>
</dbReference>
<feature type="domain" description="WWE" evidence="14">
    <location>
        <begin position="158"/>
        <end position="235"/>
    </location>
</feature>
<keyword evidence="4 11" id="KW-0808">Transferase</keyword>
<comment type="pathway">
    <text evidence="11">Protein modification; protein ubiquitination.</text>
</comment>
<dbReference type="EC" id="2.3.2.27" evidence="11"/>
<dbReference type="GO" id="GO:0008270">
    <property type="term" value="F:zinc ion binding"/>
    <property type="evidence" value="ECO:0007669"/>
    <property type="project" value="UniProtKB-UniRule"/>
</dbReference>
<dbReference type="GO" id="GO:0006511">
    <property type="term" value="P:ubiquitin-dependent protein catabolic process"/>
    <property type="evidence" value="ECO:0007669"/>
    <property type="project" value="UniProtKB-UniRule"/>
</dbReference>
<keyword evidence="9 11" id="KW-0862">Zinc</keyword>
<keyword evidence="7 10" id="KW-0863">Zinc-finger</keyword>
<dbReference type="AlphaFoldDB" id="A0A1D1VC02"/>
<proteinExistence type="predicted"/>
<dbReference type="InterPro" id="IPR017907">
    <property type="entry name" value="Znf_RING_CS"/>
</dbReference>
<gene>
    <name evidence="15" type="primary">RvY_10198</name>
    <name evidence="15" type="synonym">RvY_10198.1</name>
    <name evidence="15" type="ORF">RvY_10198-1</name>
</gene>
<dbReference type="Pfam" id="PF02825">
    <property type="entry name" value="WWE"/>
    <property type="match status" value="1"/>
</dbReference>
<evidence type="ECO:0000256" key="1">
    <source>
        <dbReference type="ARBA" id="ARBA00000900"/>
    </source>
</evidence>
<dbReference type="InterPro" id="IPR001841">
    <property type="entry name" value="Znf_RING"/>
</dbReference>
<dbReference type="SUPFAM" id="SSF117839">
    <property type="entry name" value="WWE domain"/>
    <property type="match status" value="1"/>
</dbReference>
<protein>
    <recommendedName>
        <fullName evidence="11">E3 ubiquitin-protein ligase</fullName>
        <ecNumber evidence="11">2.3.2.27</ecNumber>
    </recommendedName>
</protein>
<dbReference type="PANTHER" id="PTHR13417">
    <property type="entry name" value="E3 UBIQUITIN-PROTEIN LIGASE RNF146"/>
    <property type="match status" value="1"/>
</dbReference>
<keyword evidence="16" id="KW-1185">Reference proteome</keyword>
<dbReference type="InterPro" id="IPR013083">
    <property type="entry name" value="Znf_RING/FYVE/PHD"/>
</dbReference>
<comment type="caution">
    <text evidence="15">The sequence shown here is derived from an EMBL/GenBank/DDBJ whole genome shotgun (WGS) entry which is preliminary data.</text>
</comment>
<dbReference type="GO" id="GO:0051865">
    <property type="term" value="P:protein autoubiquitination"/>
    <property type="evidence" value="ECO:0007669"/>
    <property type="project" value="UniProtKB-UniRule"/>
</dbReference>
<evidence type="ECO:0000313" key="15">
    <source>
        <dbReference type="EMBL" id="GAU99159.1"/>
    </source>
</evidence>
<evidence type="ECO:0000256" key="10">
    <source>
        <dbReference type="PROSITE-ProRule" id="PRU00175"/>
    </source>
</evidence>
<evidence type="ECO:0000256" key="11">
    <source>
        <dbReference type="RuleBase" id="RU367115"/>
    </source>
</evidence>
<comment type="catalytic activity">
    <reaction evidence="1 11">
        <text>S-ubiquitinyl-[E2 ubiquitin-conjugating enzyme]-L-cysteine + [acceptor protein]-L-lysine = [E2 ubiquitin-conjugating enzyme]-L-cysteine + N(6)-ubiquitinyl-[acceptor protein]-L-lysine.</text>
        <dbReference type="EC" id="2.3.2.27"/>
    </reaction>
</comment>
<reference evidence="15 16" key="1">
    <citation type="journal article" date="2016" name="Nat. Commun.">
        <title>Extremotolerant tardigrade genome and improved radiotolerance of human cultured cells by tardigrade-unique protein.</title>
        <authorList>
            <person name="Hashimoto T."/>
            <person name="Horikawa D.D."/>
            <person name="Saito Y."/>
            <person name="Kuwahara H."/>
            <person name="Kozuka-Hata H."/>
            <person name="Shin-I T."/>
            <person name="Minakuchi Y."/>
            <person name="Ohishi K."/>
            <person name="Motoyama A."/>
            <person name="Aizu T."/>
            <person name="Enomoto A."/>
            <person name="Kondo K."/>
            <person name="Tanaka S."/>
            <person name="Hara Y."/>
            <person name="Koshikawa S."/>
            <person name="Sagara H."/>
            <person name="Miura T."/>
            <person name="Yokobori S."/>
            <person name="Miyagawa K."/>
            <person name="Suzuki Y."/>
            <person name="Kubo T."/>
            <person name="Oyama M."/>
            <person name="Kohara Y."/>
            <person name="Fujiyama A."/>
            <person name="Arakawa K."/>
            <person name="Katayama T."/>
            <person name="Toyoda A."/>
            <person name="Kunieda T."/>
        </authorList>
    </citation>
    <scope>NUCLEOTIDE SEQUENCE [LARGE SCALE GENOMIC DNA]</scope>
    <source>
        <strain evidence="15 16">YOKOZUNA-1</strain>
    </source>
</reference>
<evidence type="ECO:0000259" key="13">
    <source>
        <dbReference type="PROSITE" id="PS50089"/>
    </source>
</evidence>
<dbReference type="UniPathway" id="UPA00143"/>
<keyword evidence="6 11" id="KW-0479">Metal-binding</keyword>
<comment type="domain">
    <text evidence="11">The WWE domain mediates non-covalent poly(ADP-ribose)-binding.</text>
</comment>
<dbReference type="InterPro" id="IPR037197">
    <property type="entry name" value="WWE_dom_sf"/>
</dbReference>
<dbReference type="PROSITE" id="PS00518">
    <property type="entry name" value="ZF_RING_1"/>
    <property type="match status" value="1"/>
</dbReference>
<feature type="region of interest" description="Disordered" evidence="12">
    <location>
        <begin position="110"/>
        <end position="147"/>
    </location>
</feature>
<dbReference type="STRING" id="947166.A0A1D1VC02"/>
<name>A0A1D1VC02_RAMVA</name>
<dbReference type="SUPFAM" id="SSF57850">
    <property type="entry name" value="RING/U-box"/>
    <property type="match status" value="1"/>
</dbReference>
<evidence type="ECO:0000259" key="14">
    <source>
        <dbReference type="PROSITE" id="PS50918"/>
    </source>
</evidence>
<dbReference type="SMART" id="SM00184">
    <property type="entry name" value="RING"/>
    <property type="match status" value="1"/>
</dbReference>
<dbReference type="GO" id="GO:0061630">
    <property type="term" value="F:ubiquitin protein ligase activity"/>
    <property type="evidence" value="ECO:0007669"/>
    <property type="project" value="UniProtKB-UniRule"/>
</dbReference>
<dbReference type="OrthoDB" id="10065815at2759"/>
<dbReference type="GO" id="GO:0016055">
    <property type="term" value="P:Wnt signaling pathway"/>
    <property type="evidence" value="ECO:0007669"/>
    <property type="project" value="UniProtKB-KW"/>
</dbReference>
<feature type="compositionally biased region" description="Acidic residues" evidence="12">
    <location>
        <begin position="1"/>
        <end position="14"/>
    </location>
</feature>
<dbReference type="PROSITE" id="PS50918">
    <property type="entry name" value="WWE"/>
    <property type="match status" value="1"/>
</dbReference>
<feature type="region of interest" description="Disordered" evidence="12">
    <location>
        <begin position="1"/>
        <end position="39"/>
    </location>
</feature>
<dbReference type="Gene3D" id="3.30.720.50">
    <property type="match status" value="1"/>
</dbReference>
<feature type="domain" description="RING-type" evidence="13">
    <location>
        <begin position="62"/>
        <end position="100"/>
    </location>
</feature>
<dbReference type="GO" id="GO:0072572">
    <property type="term" value="F:poly-ADP-D-ribose binding"/>
    <property type="evidence" value="ECO:0007669"/>
    <property type="project" value="UniProtKB-UniRule"/>
</dbReference>
<dbReference type="Gene3D" id="3.30.40.10">
    <property type="entry name" value="Zinc/RING finger domain, C3HC4 (zinc finger)"/>
    <property type="match status" value="1"/>
</dbReference>
<dbReference type="SMART" id="SM00678">
    <property type="entry name" value="WWE"/>
    <property type="match status" value="1"/>
</dbReference>
<keyword evidence="8 11" id="KW-0833">Ubl conjugation pathway</keyword>
<organism evidence="15 16">
    <name type="scientific">Ramazzottius varieornatus</name>
    <name type="common">Water bear</name>
    <name type="synonym">Tardigrade</name>
    <dbReference type="NCBI Taxonomy" id="947166"/>
    <lineage>
        <taxon>Eukaryota</taxon>
        <taxon>Metazoa</taxon>
        <taxon>Ecdysozoa</taxon>
        <taxon>Tardigrada</taxon>
        <taxon>Eutardigrada</taxon>
        <taxon>Parachela</taxon>
        <taxon>Hypsibioidea</taxon>
        <taxon>Ramazzottiidae</taxon>
        <taxon>Ramazzottius</taxon>
    </lineage>
</organism>
<evidence type="ECO:0000256" key="7">
    <source>
        <dbReference type="ARBA" id="ARBA00022771"/>
    </source>
</evidence>
<comment type="subcellular location">
    <subcellularLocation>
        <location evidence="2 11">Cytoplasm</location>
        <location evidence="2 11">Cytosol</location>
    </subcellularLocation>
</comment>
<sequence>MSAPDYTDESDDEGSAVVTDDTPVSSRSSASASPSKISSSSLANVDCRDVKALTDSQSSVDCCVCAETALHPVKLPCSHIFCFLCIKGCFVLDGNCPLCRAKIDPKAIESPTLVGPDGKSLKQQKRRFDHPSPSSKKTKPSKKAPPTIPTVTVIHLHDDDDESSALQGPLGWFYEGRGGGWWQYDERTSAAIDDAVSKGQSSLEVMLAGHIYILDFVALVQMQKDNPAIRRRMMHGVADASTKGIAGLTKQKLACG</sequence>
<keyword evidence="3 11" id="KW-0963">Cytoplasm</keyword>
<dbReference type="InterPro" id="IPR004170">
    <property type="entry name" value="WWE_dom"/>
</dbReference>
<evidence type="ECO:0000256" key="3">
    <source>
        <dbReference type="ARBA" id="ARBA00022490"/>
    </source>
</evidence>
<evidence type="ECO:0000256" key="6">
    <source>
        <dbReference type="ARBA" id="ARBA00022723"/>
    </source>
</evidence>
<evidence type="ECO:0000256" key="12">
    <source>
        <dbReference type="SAM" id="MobiDB-lite"/>
    </source>
</evidence>
<dbReference type="InterPro" id="IPR044110">
    <property type="entry name" value="RING-HC_RNF146"/>
</dbReference>
<evidence type="ECO:0000256" key="2">
    <source>
        <dbReference type="ARBA" id="ARBA00004514"/>
    </source>
</evidence>
<evidence type="ECO:0000256" key="4">
    <source>
        <dbReference type="ARBA" id="ARBA00022679"/>
    </source>
</evidence>
<keyword evidence="5" id="KW-0879">Wnt signaling pathway</keyword>
<dbReference type="InterPro" id="IPR018123">
    <property type="entry name" value="WWE-dom_subgr"/>
</dbReference>
<dbReference type="GO" id="GO:0005829">
    <property type="term" value="C:cytosol"/>
    <property type="evidence" value="ECO:0007669"/>
    <property type="project" value="UniProtKB-SubCell"/>
</dbReference>
<feature type="compositionally biased region" description="Low complexity" evidence="12">
    <location>
        <begin position="25"/>
        <end position="39"/>
    </location>
</feature>
<accession>A0A1D1VC02</accession>
<evidence type="ECO:0000256" key="9">
    <source>
        <dbReference type="ARBA" id="ARBA00022833"/>
    </source>
</evidence>
<dbReference type="CDD" id="cd16546">
    <property type="entry name" value="RING-HC_RNF146"/>
    <property type="match status" value="1"/>
</dbReference>
<comment type="function">
    <text evidence="11">E3 ubiquitin-protein ligase that specifically binds poly-ADP-ribosylated proteins and mediates their ubiquitination and subsequent degradation.</text>
</comment>
<dbReference type="GO" id="GO:0005634">
    <property type="term" value="C:nucleus"/>
    <property type="evidence" value="ECO:0007669"/>
    <property type="project" value="TreeGrafter"/>
</dbReference>
<dbReference type="PANTHER" id="PTHR13417:SF2">
    <property type="entry name" value="E3 UBIQUITIN-PROTEIN LIGASE RNF146"/>
    <property type="match status" value="1"/>
</dbReference>